<dbReference type="GO" id="GO:0042796">
    <property type="term" value="P:snRNA transcription by RNA polymerase III"/>
    <property type="evidence" value="ECO:0007669"/>
    <property type="project" value="TreeGrafter"/>
</dbReference>
<dbReference type="SUPFAM" id="SSF54631">
    <property type="entry name" value="CBS-domain pair"/>
    <property type="match status" value="1"/>
</dbReference>
<dbReference type="GO" id="GO:0019185">
    <property type="term" value="C:snRNA-activating protein complex"/>
    <property type="evidence" value="ECO:0007669"/>
    <property type="project" value="TreeGrafter"/>
</dbReference>
<feature type="domain" description="CBS" evidence="9">
    <location>
        <begin position="704"/>
        <end position="761"/>
    </location>
</feature>
<evidence type="ECO:0000313" key="11">
    <source>
        <dbReference type="Proteomes" id="UP001371456"/>
    </source>
</evidence>
<protein>
    <recommendedName>
        <fullName evidence="9">CBS domain-containing protein</fullName>
    </recommendedName>
</protein>
<dbReference type="PANTHER" id="PTHR13421:SF16">
    <property type="entry name" value="SNRNA-ACTIVATING PROTEIN COMPLEX SUBUNIT 3"/>
    <property type="match status" value="1"/>
</dbReference>
<dbReference type="GO" id="GO:0001046">
    <property type="term" value="F:core promoter sequence-specific DNA binding"/>
    <property type="evidence" value="ECO:0007669"/>
    <property type="project" value="TreeGrafter"/>
</dbReference>
<sequence length="763" mass="85645">MLDPEASADENYVTVPRGGPIYISDMVGPLTKVADFEVSIFHELERLKAELSSDSLEMFDDEISIEDLKIISEEELVAQAFEEAFKDDELGILNNKGPDKSKTNKRKRKKKNTVDEHYILKVEQLAKVKEKQEEEKAAARLHSFNGSCSSSHSAPTSSSKSGRMISLKSVSLGTKVRAVNTPEHIAVQFPEAVLCVEIYHYKKTWTKTQEFLVLGRQFLTEMRDKIYCITDEIMKKTGKNDPSGFFLVEDVFCNDFRHPSATDYSKPILDWLQDSRSEAVEKWESIASGELPKKQKALFGSKIGPQLPHFKTIQMQKTRFCDLRFRLGAGYLYCHQGDCKHLVVIRDMRMIHPEDVQNRAAYPLITFQPKLRFQKCSVCKIFKAVKVTVDDKWAAENPCYFCELCYYMLHYVDGSLLYDDFSVNFIIFLILISEKHHRISSVYGGHGKTSHYRSAVNFNLYLCVGKPALKPLSAAATVSEALTLLNKSNEPHVSVWSCDHSKNVLEGECECECRCVGKICMVDVICFLCKNENSDNPSKVLETSVSQILPKGNLIVRHLAPNSSLLEAIDYILEGTQNLVIPVQNYIGGKSKKTQSKSSSLSCTHRDGIEYCWLTQEDVVRFLLNFIDSLTLAHVEQTSVAVVDDLDKLIGEISPSTLAYCDETAAAAVMTLSAGDLLAYIDCGGPPEDLVDLVKVILQEKKLARRAEAITCHPNSSLVAVMIQALAHRANSVWVMHEDNTLIGYVTFKGILRSLANARPITR</sequence>
<evidence type="ECO:0000259" key="9">
    <source>
        <dbReference type="PROSITE" id="PS51371"/>
    </source>
</evidence>
<organism evidence="10 11">
    <name type="scientific">Solanum bulbocastanum</name>
    <name type="common">Wild potato</name>
    <dbReference type="NCBI Taxonomy" id="147425"/>
    <lineage>
        <taxon>Eukaryota</taxon>
        <taxon>Viridiplantae</taxon>
        <taxon>Streptophyta</taxon>
        <taxon>Embryophyta</taxon>
        <taxon>Tracheophyta</taxon>
        <taxon>Spermatophyta</taxon>
        <taxon>Magnoliopsida</taxon>
        <taxon>eudicotyledons</taxon>
        <taxon>Gunneridae</taxon>
        <taxon>Pentapetalae</taxon>
        <taxon>asterids</taxon>
        <taxon>lamiids</taxon>
        <taxon>Solanales</taxon>
        <taxon>Solanaceae</taxon>
        <taxon>Solanoideae</taxon>
        <taxon>Solaneae</taxon>
        <taxon>Solanum</taxon>
    </lineage>
</organism>
<keyword evidence="5" id="KW-0804">Transcription</keyword>
<feature type="region of interest" description="Disordered" evidence="8">
    <location>
        <begin position="92"/>
        <end position="111"/>
    </location>
</feature>
<comment type="caution">
    <text evidence="10">The sequence shown here is derived from an EMBL/GenBank/DDBJ whole genome shotgun (WGS) entry which is preliminary data.</text>
</comment>
<dbReference type="EMBL" id="JBANQN010000010">
    <property type="protein sequence ID" value="KAK6777272.1"/>
    <property type="molecule type" value="Genomic_DNA"/>
</dbReference>
<evidence type="ECO:0000256" key="2">
    <source>
        <dbReference type="ARBA" id="ARBA00010410"/>
    </source>
</evidence>
<keyword evidence="6" id="KW-0539">Nucleus</keyword>
<keyword evidence="7" id="KW-0129">CBS domain</keyword>
<dbReference type="GO" id="GO:0000978">
    <property type="term" value="F:RNA polymerase II cis-regulatory region sequence-specific DNA binding"/>
    <property type="evidence" value="ECO:0007669"/>
    <property type="project" value="TreeGrafter"/>
</dbReference>
<evidence type="ECO:0000256" key="3">
    <source>
        <dbReference type="ARBA" id="ARBA00023015"/>
    </source>
</evidence>
<keyword evidence="4" id="KW-0238">DNA-binding</keyword>
<gene>
    <name evidence="10" type="ORF">RDI58_023989</name>
</gene>
<dbReference type="PANTHER" id="PTHR13421">
    <property type="entry name" value="SNRNA-ACTIVATING PROTEIN COMPLEX SUBUNIT 3"/>
    <property type="match status" value="1"/>
</dbReference>
<comment type="similarity">
    <text evidence="2">Belongs to the SNAPC3/SRD2 family.</text>
</comment>
<proteinExistence type="inferred from homology"/>
<keyword evidence="3" id="KW-0805">Transcription regulation</keyword>
<dbReference type="Pfam" id="PF00571">
    <property type="entry name" value="CBS"/>
    <property type="match status" value="1"/>
</dbReference>
<dbReference type="GO" id="GO:0001006">
    <property type="term" value="F:RNA polymerase III type 3 promoter sequence-specific DNA binding"/>
    <property type="evidence" value="ECO:0007669"/>
    <property type="project" value="TreeGrafter"/>
</dbReference>
<dbReference type="Gene3D" id="3.10.580.10">
    <property type="entry name" value="CBS-domain"/>
    <property type="match status" value="1"/>
</dbReference>
<dbReference type="InterPro" id="IPR000644">
    <property type="entry name" value="CBS_dom"/>
</dbReference>
<dbReference type="Proteomes" id="UP001371456">
    <property type="component" value="Unassembled WGS sequence"/>
</dbReference>
<evidence type="ECO:0000256" key="1">
    <source>
        <dbReference type="ARBA" id="ARBA00004123"/>
    </source>
</evidence>
<evidence type="ECO:0000256" key="5">
    <source>
        <dbReference type="ARBA" id="ARBA00023163"/>
    </source>
</evidence>
<dbReference type="GO" id="GO:0003681">
    <property type="term" value="F:bent DNA binding"/>
    <property type="evidence" value="ECO:0007669"/>
    <property type="project" value="TreeGrafter"/>
</dbReference>
<keyword evidence="11" id="KW-1185">Reference proteome</keyword>
<evidence type="ECO:0000256" key="6">
    <source>
        <dbReference type="ARBA" id="ARBA00023242"/>
    </source>
</evidence>
<dbReference type="PROSITE" id="PS51371">
    <property type="entry name" value="CBS"/>
    <property type="match status" value="1"/>
</dbReference>
<reference evidence="10 11" key="1">
    <citation type="submission" date="2024-02" db="EMBL/GenBank/DDBJ databases">
        <title>de novo genome assembly of Solanum bulbocastanum strain 11H21.</title>
        <authorList>
            <person name="Hosaka A.J."/>
        </authorList>
    </citation>
    <scope>NUCLEOTIDE SEQUENCE [LARGE SCALE GENOMIC DNA]</scope>
    <source>
        <tissue evidence="10">Young leaves</tissue>
    </source>
</reference>
<dbReference type="AlphaFoldDB" id="A0AAN8T256"/>
<evidence type="ECO:0000256" key="8">
    <source>
        <dbReference type="SAM" id="MobiDB-lite"/>
    </source>
</evidence>
<evidence type="ECO:0000256" key="4">
    <source>
        <dbReference type="ARBA" id="ARBA00023125"/>
    </source>
</evidence>
<dbReference type="GO" id="GO:0042795">
    <property type="term" value="P:snRNA transcription by RNA polymerase II"/>
    <property type="evidence" value="ECO:0007669"/>
    <property type="project" value="TreeGrafter"/>
</dbReference>
<dbReference type="InterPro" id="IPR022042">
    <property type="entry name" value="snRNA-activating_su3"/>
</dbReference>
<name>A0AAN8T256_SOLBU</name>
<evidence type="ECO:0000256" key="7">
    <source>
        <dbReference type="PROSITE-ProRule" id="PRU00703"/>
    </source>
</evidence>
<evidence type="ECO:0000313" key="10">
    <source>
        <dbReference type="EMBL" id="KAK6777272.1"/>
    </source>
</evidence>
<dbReference type="GO" id="GO:0005634">
    <property type="term" value="C:nucleus"/>
    <property type="evidence" value="ECO:0007669"/>
    <property type="project" value="UniProtKB-SubCell"/>
</dbReference>
<comment type="subcellular location">
    <subcellularLocation>
        <location evidence="1">Nucleus</location>
    </subcellularLocation>
</comment>
<dbReference type="InterPro" id="IPR046342">
    <property type="entry name" value="CBS_dom_sf"/>
</dbReference>
<accession>A0AAN8T256</accession>
<dbReference type="Pfam" id="PF12251">
    <property type="entry name" value="SNAPC3"/>
    <property type="match status" value="1"/>
</dbReference>